<protein>
    <submittedName>
        <fullName evidence="2">Uncharacterized protein</fullName>
    </submittedName>
</protein>
<organism evidence="2 3">
    <name type="scientific">Anaerobutyricum hallii</name>
    <dbReference type="NCBI Taxonomy" id="39488"/>
    <lineage>
        <taxon>Bacteria</taxon>
        <taxon>Bacillati</taxon>
        <taxon>Bacillota</taxon>
        <taxon>Clostridia</taxon>
        <taxon>Lachnospirales</taxon>
        <taxon>Lachnospiraceae</taxon>
        <taxon>Anaerobutyricum</taxon>
    </lineage>
</organism>
<keyword evidence="1" id="KW-0175">Coiled coil</keyword>
<sequence length="433" mass="49491">MFGFFKKKKVAEPIKQDRAKFETMEESVHQSYDADIAAMDSVRNTQNEMIGVIENHEKQIQALQQTIGVKENTKDEVAYSTVGENMIISNLDNTLTTCNMLQNLPEVKERKETKEALAKLLCTFVQSEMDAKFDQSLTVLERCGMLSDEKYQKHKWAVSATKQVVTAGTYALFDIAPVAINYYQNRLRKDKWADFIVSSAVYINGQYQSNPIMEKHICAQLQSGGIANSLQEAKSIMNRKFVEYQAIGINHIPILDNKIQSQMDREMSETIAKAMVSQCALDDDQVYERAADVVSNFLRISSGQTDQILQQARQSQEYLGQLIDFSAFSFQGFFCDFIKDFQNAQSFAKYDIDADVQKRQRDKRKDVFDVMVRDVMNKKGIFLTNKGRSDIIMANAKMMERTLNPSIDFAKTLRISNRNEKVAGYLGVDYQEF</sequence>
<dbReference type="Proteomes" id="UP000283700">
    <property type="component" value="Unassembled WGS sequence"/>
</dbReference>
<name>A0A415TXH6_9FIRM</name>
<dbReference type="AlphaFoldDB" id="A0A415TXH6"/>
<dbReference type="EMBL" id="QRQO01000049">
    <property type="protein sequence ID" value="RHN10187.1"/>
    <property type="molecule type" value="Genomic_DNA"/>
</dbReference>
<reference evidence="2 3" key="1">
    <citation type="submission" date="2018-08" db="EMBL/GenBank/DDBJ databases">
        <title>A genome reference for cultivated species of the human gut microbiota.</title>
        <authorList>
            <person name="Zou Y."/>
            <person name="Xue W."/>
            <person name="Luo G."/>
        </authorList>
    </citation>
    <scope>NUCLEOTIDE SEQUENCE [LARGE SCALE GENOMIC DNA]</scope>
    <source>
        <strain evidence="2 3">AF31-17AC</strain>
    </source>
</reference>
<evidence type="ECO:0000313" key="3">
    <source>
        <dbReference type="Proteomes" id="UP000283700"/>
    </source>
</evidence>
<gene>
    <name evidence="2" type="ORF">DWZ29_13430</name>
</gene>
<evidence type="ECO:0000313" key="2">
    <source>
        <dbReference type="EMBL" id="RHN10187.1"/>
    </source>
</evidence>
<dbReference type="RefSeq" id="WP_118486427.1">
    <property type="nucleotide sequence ID" value="NZ_QRQO01000049.1"/>
</dbReference>
<accession>A0A415TXH6</accession>
<feature type="coiled-coil region" evidence="1">
    <location>
        <begin position="46"/>
        <end position="73"/>
    </location>
</feature>
<comment type="caution">
    <text evidence="2">The sequence shown here is derived from an EMBL/GenBank/DDBJ whole genome shotgun (WGS) entry which is preliminary data.</text>
</comment>
<proteinExistence type="predicted"/>
<evidence type="ECO:0000256" key="1">
    <source>
        <dbReference type="SAM" id="Coils"/>
    </source>
</evidence>